<gene>
    <name evidence="1" type="ORF">VRU48_03625</name>
</gene>
<dbReference type="InterPro" id="IPR014710">
    <property type="entry name" value="RmlC-like_jellyroll"/>
</dbReference>
<evidence type="ECO:0000313" key="1">
    <source>
        <dbReference type="EMBL" id="MEE1944184.1"/>
    </source>
</evidence>
<dbReference type="Gene3D" id="2.60.120.10">
    <property type="entry name" value="Jelly Rolls"/>
    <property type="match status" value="1"/>
</dbReference>
<evidence type="ECO:0000313" key="2">
    <source>
        <dbReference type="Proteomes" id="UP001336835"/>
    </source>
</evidence>
<comment type="caution">
    <text evidence="1">The sequence shown here is derived from an EMBL/GenBank/DDBJ whole genome shotgun (WGS) entry which is preliminary data.</text>
</comment>
<reference evidence="1 2" key="1">
    <citation type="submission" date="2024-01" db="EMBL/GenBank/DDBJ databases">
        <title>Pedobacter sp. nov., isolated from fresh soil.</title>
        <authorList>
            <person name="Le N.T.T."/>
        </authorList>
    </citation>
    <scope>NUCLEOTIDE SEQUENCE [LARGE SCALE GENOMIC DNA]</scope>
    <source>
        <strain evidence="1 2">KR3-3</strain>
    </source>
</reference>
<dbReference type="EMBL" id="JAZDQT010000001">
    <property type="protein sequence ID" value="MEE1944184.1"/>
    <property type="molecule type" value="Genomic_DNA"/>
</dbReference>
<accession>A0ABU7I4J2</accession>
<protein>
    <recommendedName>
        <fullName evidence="3">Quercetin 2,3-dioxygenase C-terminal cupin domain-containing protein</fullName>
    </recommendedName>
</protein>
<organism evidence="1 2">
    <name type="scientific">Pedobacter albus</name>
    <dbReference type="NCBI Taxonomy" id="3113905"/>
    <lineage>
        <taxon>Bacteria</taxon>
        <taxon>Pseudomonadati</taxon>
        <taxon>Bacteroidota</taxon>
        <taxon>Sphingobacteriia</taxon>
        <taxon>Sphingobacteriales</taxon>
        <taxon>Sphingobacteriaceae</taxon>
        <taxon>Pedobacter</taxon>
    </lineage>
</organism>
<keyword evidence="2" id="KW-1185">Reference proteome</keyword>
<dbReference type="RefSeq" id="WP_330106559.1">
    <property type="nucleotide sequence ID" value="NZ_JAZDQT010000001.1"/>
</dbReference>
<sequence length="131" mass="14424">MEEKRNNATSQRPAGARILDAGIIPINLPKYIGLIKTEEAYTKNRKNAITVFKSDQVTITLIALQQDETIRPGSEEGEAIMSLQVIDGQLAFESMGTDVKLQTGELLTLHQQLSFKATATTDCICLLTMIK</sequence>
<evidence type="ECO:0008006" key="3">
    <source>
        <dbReference type="Google" id="ProtNLM"/>
    </source>
</evidence>
<proteinExistence type="predicted"/>
<name>A0ABU7I4J2_9SPHI</name>
<dbReference type="Proteomes" id="UP001336835">
    <property type="component" value="Unassembled WGS sequence"/>
</dbReference>